<comment type="similarity">
    <text evidence="1 4">Belongs to the UDP-glycosyltransferase family.</text>
</comment>
<dbReference type="SUPFAM" id="SSF53756">
    <property type="entry name" value="UDP-Glycosyltransferase/glycogen phosphorylase"/>
    <property type="match status" value="1"/>
</dbReference>
<keyword evidence="3 4" id="KW-0808">Transferase</keyword>
<dbReference type="FunFam" id="3.40.50.2000:FF:000054">
    <property type="entry name" value="Glycosyltransferase"/>
    <property type="match status" value="1"/>
</dbReference>
<evidence type="ECO:0000313" key="6">
    <source>
        <dbReference type="EMBL" id="KAI0524211.1"/>
    </source>
</evidence>
<dbReference type="FunFam" id="3.40.50.2000:FF:000051">
    <property type="entry name" value="Glycosyltransferase"/>
    <property type="match status" value="1"/>
</dbReference>
<dbReference type="Pfam" id="PF00201">
    <property type="entry name" value="UDPGT"/>
    <property type="match status" value="1"/>
</dbReference>
<reference evidence="6" key="1">
    <citation type="journal article" date="2022" name="Front. Genet.">
        <title>Chromosome-Scale Assembly of the Dendrobium nobile Genome Provides Insights Into the Molecular Mechanism of the Biosynthesis of the Medicinal Active Ingredient of Dendrobium.</title>
        <authorList>
            <person name="Xu Q."/>
            <person name="Niu S.-C."/>
            <person name="Li K.-L."/>
            <person name="Zheng P.-J."/>
            <person name="Zhang X.-J."/>
            <person name="Jia Y."/>
            <person name="Liu Y."/>
            <person name="Niu Y.-X."/>
            <person name="Yu L.-H."/>
            <person name="Chen D.-F."/>
            <person name="Zhang G.-Q."/>
        </authorList>
    </citation>
    <scope>NUCLEOTIDE SEQUENCE</scope>
    <source>
        <tissue evidence="6">Leaf</tissue>
    </source>
</reference>
<dbReference type="EMBL" id="JAGYWB010000004">
    <property type="protein sequence ID" value="KAI0524211.1"/>
    <property type="molecule type" value="Genomic_DNA"/>
</dbReference>
<evidence type="ECO:0000313" key="7">
    <source>
        <dbReference type="Proteomes" id="UP000829196"/>
    </source>
</evidence>
<dbReference type="SMR" id="A0A8T3C3J5"/>
<proteinExistence type="inferred from homology"/>
<sequence>MTNFLFHLLWTFSRCDLYKWLHFPPFNPLTSLSISLIEETDRSMDNGARQPHIVFFPTAGMGHILPMAELAKLLVDRHHFTITFITFSEYSNKTQDAFLASLPSSITSLSLPPIPLSDLPENSAVETRMSIAAARSVPHLRALLLPLLSSTRLVAFIADLFTTAGCDAAKALKIRHFIFIPTNLLFVTLMFHLPALNAELSCDFWELEQPVLLPGYPPIPGTEILHPLQDRKNECYRWMLEHAKRYREAEGILVNTFDAIEPEAANLLKKEEPGRSTVYAVGPLIRAHAVSGEEGAHCLRWLDSQPTGSVLFVSFGSVGSHSTEQLGELALGLEASGQRFLWVVRSPIDLKSAGSNYIEAQSSDNPLAYLPEGFLERTKGVGLVVPSWAPQVDILAHSSTGGFLSHCGWNSTLESMARGVPMIVWPLFAEQRMNAVMMVEGAKVAMRLKARKDGIFDRKKISRVVKNLMEGEEGERLRKRAKELQVEAAAAMTEGGSSSVALAAFAEKLKSFPTV</sequence>
<dbReference type="PROSITE" id="PS00375">
    <property type="entry name" value="UDPGT"/>
    <property type="match status" value="1"/>
</dbReference>
<dbReference type="InterPro" id="IPR035595">
    <property type="entry name" value="UDP_glycos_trans_CS"/>
</dbReference>
<dbReference type="InterPro" id="IPR002213">
    <property type="entry name" value="UDP_glucos_trans"/>
</dbReference>
<dbReference type="CDD" id="cd03784">
    <property type="entry name" value="GT1_Gtf-like"/>
    <property type="match status" value="1"/>
</dbReference>
<evidence type="ECO:0000256" key="1">
    <source>
        <dbReference type="ARBA" id="ARBA00009995"/>
    </source>
</evidence>
<dbReference type="AlphaFoldDB" id="A0A8T3C3J5"/>
<dbReference type="OrthoDB" id="5835829at2759"/>
<keyword evidence="2 4" id="KW-0328">Glycosyltransferase</keyword>
<evidence type="ECO:0000256" key="2">
    <source>
        <dbReference type="ARBA" id="ARBA00022676"/>
    </source>
</evidence>
<dbReference type="Proteomes" id="UP000829196">
    <property type="component" value="Unassembled WGS sequence"/>
</dbReference>
<comment type="caution">
    <text evidence="6">The sequence shown here is derived from an EMBL/GenBank/DDBJ whole genome shotgun (WGS) entry which is preliminary data.</text>
</comment>
<name>A0A8T3C3J5_DENNO</name>
<gene>
    <name evidence="6" type="ORF">KFK09_003575</name>
</gene>
<keyword evidence="7" id="KW-1185">Reference proteome</keyword>
<dbReference type="GO" id="GO:0008194">
    <property type="term" value="F:UDP-glycosyltransferase activity"/>
    <property type="evidence" value="ECO:0007669"/>
    <property type="project" value="InterPro"/>
</dbReference>
<dbReference type="EC" id="2.4.1.-" evidence="5"/>
<organism evidence="6 7">
    <name type="scientific">Dendrobium nobile</name>
    <name type="common">Orchid</name>
    <dbReference type="NCBI Taxonomy" id="94219"/>
    <lineage>
        <taxon>Eukaryota</taxon>
        <taxon>Viridiplantae</taxon>
        <taxon>Streptophyta</taxon>
        <taxon>Embryophyta</taxon>
        <taxon>Tracheophyta</taxon>
        <taxon>Spermatophyta</taxon>
        <taxon>Magnoliopsida</taxon>
        <taxon>Liliopsida</taxon>
        <taxon>Asparagales</taxon>
        <taxon>Orchidaceae</taxon>
        <taxon>Epidendroideae</taxon>
        <taxon>Malaxideae</taxon>
        <taxon>Dendrobiinae</taxon>
        <taxon>Dendrobium</taxon>
    </lineage>
</organism>
<dbReference type="PANTHER" id="PTHR48046">
    <property type="entry name" value="UDP-GLYCOSYLTRANSFERASE 72E1"/>
    <property type="match status" value="1"/>
</dbReference>
<accession>A0A8T3C3J5</accession>
<evidence type="ECO:0000256" key="3">
    <source>
        <dbReference type="ARBA" id="ARBA00022679"/>
    </source>
</evidence>
<protein>
    <recommendedName>
        <fullName evidence="5">Glycosyltransferase</fullName>
        <ecNumber evidence="5">2.4.1.-</ecNumber>
    </recommendedName>
</protein>
<evidence type="ECO:0000256" key="4">
    <source>
        <dbReference type="RuleBase" id="RU003718"/>
    </source>
</evidence>
<dbReference type="Gene3D" id="3.40.50.2000">
    <property type="entry name" value="Glycogen Phosphorylase B"/>
    <property type="match status" value="2"/>
</dbReference>
<dbReference type="PANTHER" id="PTHR48046:SF1">
    <property type="entry name" value="GLYCOSYLTRANSFERASE-RELATED"/>
    <property type="match status" value="1"/>
</dbReference>
<evidence type="ECO:0000256" key="5">
    <source>
        <dbReference type="RuleBase" id="RU362057"/>
    </source>
</evidence>